<dbReference type="PANTHER" id="PTHR31646">
    <property type="entry name" value="ALPHA-1,2-MANNOSYLTRANSFERASE MNN2"/>
    <property type="match status" value="1"/>
</dbReference>
<dbReference type="AlphaFoldDB" id="A0A6G1H146"/>
<keyword evidence="6" id="KW-0735">Signal-anchor</keyword>
<sequence length="486" mass="54067">MRVTLRRQLILVVVLLTLTVLWYTNPRLIGADRLSAFSSEHGLIPQFPHLRSSPIDPHVLSIRRFWSPWATTIQDSAPQVDPVNLVYSANIIKPVNDGPREIHQNLVSISDEDEASLRAAHAKLRTVLDAYDHLEDAESHFSGTGVVTVAGGEYFGPFLAGLHMLRSTGSSLPVEAFLADSSEYEAALCEKVLPSLNAKCKILADFLQASNSTATKFKVEHYQLKSLAILFSSFTHTLFLDSDSIPLLDPAVLFSTEAYTSTGFIGWPDFWTATESPIFYSIANMTFPSDLPATSSEAGQLLVDKSRHLKTLLLAAYYNIYGPDWYYPLLSQGALGQGDKNTFETAAIVLGLPYHRVRTPVATVGRMDGREVKGSGMIQHHPNPPSRGEGKDSAPMPAFLHANTPKMNAGHLVDEGDLQDTHTAKHLRLWNSKEEAEKMFGEDLERRVWKEVVEVGCAHAKEVREWKDRKRLCERLHEHVKAVFGD</sequence>
<name>A0A6G1H146_9PEZI</name>
<dbReference type="Proteomes" id="UP000800041">
    <property type="component" value="Unassembled WGS sequence"/>
</dbReference>
<keyword evidence="8" id="KW-0333">Golgi apparatus</keyword>
<dbReference type="OrthoDB" id="430354at2759"/>
<dbReference type="GO" id="GO:0046354">
    <property type="term" value="P:mannan biosynthetic process"/>
    <property type="evidence" value="ECO:0007669"/>
    <property type="project" value="TreeGrafter"/>
</dbReference>
<protein>
    <submittedName>
        <fullName evidence="11">Glycosyltransferase family 71 protein</fullName>
    </submittedName>
</protein>
<reference evidence="11" key="1">
    <citation type="journal article" date="2020" name="Stud. Mycol.">
        <title>101 Dothideomycetes genomes: a test case for predicting lifestyles and emergence of pathogens.</title>
        <authorList>
            <person name="Haridas S."/>
            <person name="Albert R."/>
            <person name="Binder M."/>
            <person name="Bloem J."/>
            <person name="Labutti K."/>
            <person name="Salamov A."/>
            <person name="Andreopoulos B."/>
            <person name="Baker S."/>
            <person name="Barry K."/>
            <person name="Bills G."/>
            <person name="Bluhm B."/>
            <person name="Cannon C."/>
            <person name="Castanera R."/>
            <person name="Culley D."/>
            <person name="Daum C."/>
            <person name="Ezra D."/>
            <person name="Gonzalez J."/>
            <person name="Henrissat B."/>
            <person name="Kuo A."/>
            <person name="Liang C."/>
            <person name="Lipzen A."/>
            <person name="Lutzoni F."/>
            <person name="Magnuson J."/>
            <person name="Mondo S."/>
            <person name="Nolan M."/>
            <person name="Ohm R."/>
            <person name="Pangilinan J."/>
            <person name="Park H.-J."/>
            <person name="Ramirez L."/>
            <person name="Alfaro M."/>
            <person name="Sun H."/>
            <person name="Tritt A."/>
            <person name="Yoshinaga Y."/>
            <person name="Zwiers L.-H."/>
            <person name="Turgeon B."/>
            <person name="Goodwin S."/>
            <person name="Spatafora J."/>
            <person name="Crous P."/>
            <person name="Grigoriev I."/>
        </authorList>
    </citation>
    <scope>NUCLEOTIDE SEQUENCE</scope>
    <source>
        <strain evidence="11">CBS 113979</strain>
    </source>
</reference>
<comment type="similarity">
    <text evidence="3">Belongs to the MNN1/MNT family.</text>
</comment>
<evidence type="ECO:0000313" key="11">
    <source>
        <dbReference type="EMBL" id="KAF1986740.1"/>
    </source>
</evidence>
<organism evidence="11 12">
    <name type="scientific">Aulographum hederae CBS 113979</name>
    <dbReference type="NCBI Taxonomy" id="1176131"/>
    <lineage>
        <taxon>Eukaryota</taxon>
        <taxon>Fungi</taxon>
        <taxon>Dikarya</taxon>
        <taxon>Ascomycota</taxon>
        <taxon>Pezizomycotina</taxon>
        <taxon>Dothideomycetes</taxon>
        <taxon>Pleosporomycetidae</taxon>
        <taxon>Aulographales</taxon>
        <taxon>Aulographaceae</taxon>
    </lineage>
</organism>
<dbReference type="GO" id="GO:0000026">
    <property type="term" value="F:alpha-1,2-mannosyltransferase activity"/>
    <property type="evidence" value="ECO:0007669"/>
    <property type="project" value="TreeGrafter"/>
</dbReference>
<evidence type="ECO:0000256" key="4">
    <source>
        <dbReference type="ARBA" id="ARBA00022679"/>
    </source>
</evidence>
<feature type="region of interest" description="Disordered" evidence="10">
    <location>
        <begin position="373"/>
        <end position="394"/>
    </location>
</feature>
<evidence type="ECO:0000313" key="12">
    <source>
        <dbReference type="Proteomes" id="UP000800041"/>
    </source>
</evidence>
<keyword evidence="9" id="KW-0472">Membrane</keyword>
<keyword evidence="4 11" id="KW-0808">Transferase</keyword>
<evidence type="ECO:0000256" key="3">
    <source>
        <dbReference type="ARBA" id="ARBA00009105"/>
    </source>
</evidence>
<gene>
    <name evidence="11" type="ORF">K402DRAFT_331796</name>
</gene>
<keyword evidence="7" id="KW-1133">Transmembrane helix</keyword>
<evidence type="ECO:0000256" key="6">
    <source>
        <dbReference type="ARBA" id="ARBA00022968"/>
    </source>
</evidence>
<evidence type="ECO:0000256" key="7">
    <source>
        <dbReference type="ARBA" id="ARBA00022989"/>
    </source>
</evidence>
<comment type="pathway">
    <text evidence="2">Protein modification; protein glycosylation.</text>
</comment>
<evidence type="ECO:0000256" key="5">
    <source>
        <dbReference type="ARBA" id="ARBA00022692"/>
    </source>
</evidence>
<evidence type="ECO:0000256" key="8">
    <source>
        <dbReference type="ARBA" id="ARBA00023034"/>
    </source>
</evidence>
<evidence type="ECO:0000256" key="10">
    <source>
        <dbReference type="SAM" id="MobiDB-lite"/>
    </source>
</evidence>
<dbReference type="EMBL" id="ML977155">
    <property type="protein sequence ID" value="KAF1986740.1"/>
    <property type="molecule type" value="Genomic_DNA"/>
</dbReference>
<evidence type="ECO:0000256" key="2">
    <source>
        <dbReference type="ARBA" id="ARBA00004922"/>
    </source>
</evidence>
<comment type="subcellular location">
    <subcellularLocation>
        <location evidence="1">Golgi apparatus membrane</location>
        <topology evidence="1">Single-pass type II membrane protein</topology>
    </subcellularLocation>
</comment>
<dbReference type="SUPFAM" id="SSF53448">
    <property type="entry name" value="Nucleotide-diphospho-sugar transferases"/>
    <property type="match status" value="1"/>
</dbReference>
<keyword evidence="5" id="KW-0812">Transmembrane</keyword>
<evidence type="ECO:0000256" key="9">
    <source>
        <dbReference type="ARBA" id="ARBA00023136"/>
    </source>
</evidence>
<dbReference type="PANTHER" id="PTHR31646:SF1">
    <property type="entry name" value="ALPHA-1,2-MANNOSYLTRANSFERASE MNN2"/>
    <property type="match status" value="1"/>
</dbReference>
<proteinExistence type="inferred from homology"/>
<accession>A0A6G1H146</accession>
<keyword evidence="12" id="KW-1185">Reference proteome</keyword>
<evidence type="ECO:0000256" key="1">
    <source>
        <dbReference type="ARBA" id="ARBA00004323"/>
    </source>
</evidence>
<dbReference type="GO" id="GO:0000139">
    <property type="term" value="C:Golgi membrane"/>
    <property type="evidence" value="ECO:0007669"/>
    <property type="project" value="UniProtKB-SubCell"/>
</dbReference>
<dbReference type="InterPro" id="IPR029044">
    <property type="entry name" value="Nucleotide-diphossugar_trans"/>
</dbReference>
<dbReference type="Pfam" id="PF11051">
    <property type="entry name" value="Mannosyl_trans3"/>
    <property type="match status" value="2"/>
</dbReference>
<dbReference type="InterPro" id="IPR022751">
    <property type="entry name" value="Alpha_mannosyltransferase"/>
</dbReference>